<accession>A0A917UKV0</accession>
<comment type="caution">
    <text evidence="2">The sequence shown here is derived from an EMBL/GenBank/DDBJ whole genome shotgun (WGS) entry which is preliminary data.</text>
</comment>
<feature type="compositionally biased region" description="Low complexity" evidence="1">
    <location>
        <begin position="11"/>
        <end position="20"/>
    </location>
</feature>
<dbReference type="AlphaFoldDB" id="A0A917UKV0"/>
<dbReference type="Proteomes" id="UP000657574">
    <property type="component" value="Unassembled WGS sequence"/>
</dbReference>
<keyword evidence="3" id="KW-1185">Reference proteome</keyword>
<proteinExistence type="predicted"/>
<evidence type="ECO:0000313" key="2">
    <source>
        <dbReference type="EMBL" id="GGJ63905.1"/>
    </source>
</evidence>
<reference evidence="2" key="1">
    <citation type="journal article" date="2014" name="Int. J. Syst. Evol. Microbiol.">
        <title>Complete genome sequence of Corynebacterium casei LMG S-19264T (=DSM 44701T), isolated from a smear-ripened cheese.</title>
        <authorList>
            <consortium name="US DOE Joint Genome Institute (JGI-PGF)"/>
            <person name="Walter F."/>
            <person name="Albersmeier A."/>
            <person name="Kalinowski J."/>
            <person name="Ruckert C."/>
        </authorList>
    </citation>
    <scope>NUCLEOTIDE SEQUENCE</scope>
    <source>
        <strain evidence="2">JCM 3086</strain>
    </source>
</reference>
<name>A0A917UKV0_9ACTN</name>
<reference evidence="2" key="2">
    <citation type="submission" date="2020-09" db="EMBL/GenBank/DDBJ databases">
        <authorList>
            <person name="Sun Q."/>
            <person name="Ohkuma M."/>
        </authorList>
    </citation>
    <scope>NUCLEOTIDE SEQUENCE</scope>
    <source>
        <strain evidence="2">JCM 3086</strain>
    </source>
</reference>
<evidence type="ECO:0000313" key="3">
    <source>
        <dbReference type="Proteomes" id="UP000657574"/>
    </source>
</evidence>
<protein>
    <submittedName>
        <fullName evidence="2">Uncharacterized protein</fullName>
    </submittedName>
</protein>
<dbReference type="RefSeq" id="WP_189316933.1">
    <property type="nucleotide sequence ID" value="NZ_BMQA01000077.1"/>
</dbReference>
<gene>
    <name evidence="2" type="ORF">GCM10010121_088200</name>
</gene>
<sequence>MAKKSRSTSNRTAKQQRQAKALAQRRADLMVVGMAEAMRLDAFPVLHDGEVKILTAERIRACFEAELRSDGEAPLEGEGEFRAMLSDDVRTGSLRLRRDGYWESDVNYFEDAPTL</sequence>
<organism evidence="2 3">
    <name type="scientific">Streptomyces brasiliensis</name>
    <dbReference type="NCBI Taxonomy" id="1954"/>
    <lineage>
        <taxon>Bacteria</taxon>
        <taxon>Bacillati</taxon>
        <taxon>Actinomycetota</taxon>
        <taxon>Actinomycetes</taxon>
        <taxon>Kitasatosporales</taxon>
        <taxon>Streptomycetaceae</taxon>
        <taxon>Streptomyces</taxon>
    </lineage>
</organism>
<feature type="region of interest" description="Disordered" evidence="1">
    <location>
        <begin position="1"/>
        <end position="20"/>
    </location>
</feature>
<evidence type="ECO:0000256" key="1">
    <source>
        <dbReference type="SAM" id="MobiDB-lite"/>
    </source>
</evidence>
<dbReference type="EMBL" id="BMQA01000077">
    <property type="protein sequence ID" value="GGJ63905.1"/>
    <property type="molecule type" value="Genomic_DNA"/>
</dbReference>